<feature type="non-terminal residue" evidence="1">
    <location>
        <position position="72"/>
    </location>
</feature>
<feature type="non-terminal residue" evidence="1">
    <location>
        <position position="1"/>
    </location>
</feature>
<gene>
    <name evidence="1" type="ORF">PAXRUDRAFT_98581</name>
</gene>
<dbReference type="InParanoid" id="A0A0D0D0C6"/>
<evidence type="ECO:0000313" key="1">
    <source>
        <dbReference type="EMBL" id="KIK76966.1"/>
    </source>
</evidence>
<name>A0A0D0D0C6_9AGAM</name>
<dbReference type="Proteomes" id="UP000054538">
    <property type="component" value="Unassembled WGS sequence"/>
</dbReference>
<dbReference type="HOGENOM" id="CLU_161759_2_1_1"/>
<accession>A0A0D0D0C6</accession>
<organism evidence="1 2">
    <name type="scientific">Paxillus rubicundulus Ve08.2h10</name>
    <dbReference type="NCBI Taxonomy" id="930991"/>
    <lineage>
        <taxon>Eukaryota</taxon>
        <taxon>Fungi</taxon>
        <taxon>Dikarya</taxon>
        <taxon>Basidiomycota</taxon>
        <taxon>Agaricomycotina</taxon>
        <taxon>Agaricomycetes</taxon>
        <taxon>Agaricomycetidae</taxon>
        <taxon>Boletales</taxon>
        <taxon>Paxilineae</taxon>
        <taxon>Paxillaceae</taxon>
        <taxon>Paxillus</taxon>
    </lineage>
</organism>
<keyword evidence="2" id="KW-1185">Reference proteome</keyword>
<dbReference type="AlphaFoldDB" id="A0A0D0D0C6"/>
<proteinExistence type="predicted"/>
<dbReference type="OrthoDB" id="3004525at2759"/>
<dbReference type="EMBL" id="KN827207">
    <property type="protein sequence ID" value="KIK76966.1"/>
    <property type="molecule type" value="Genomic_DNA"/>
</dbReference>
<sequence>KGPLEPWKCSDCLGDGTYRCLDGFGRPLFYTSCCRENHNTHPFHQVEQWTGTHFQESSLRLAGLTLHLGHDG</sequence>
<reference evidence="1 2" key="1">
    <citation type="submission" date="2014-04" db="EMBL/GenBank/DDBJ databases">
        <authorList>
            <consortium name="DOE Joint Genome Institute"/>
            <person name="Kuo A."/>
            <person name="Kohler A."/>
            <person name="Jargeat P."/>
            <person name="Nagy L.G."/>
            <person name="Floudas D."/>
            <person name="Copeland A."/>
            <person name="Barry K.W."/>
            <person name="Cichocki N."/>
            <person name="Veneault-Fourrey C."/>
            <person name="LaButti K."/>
            <person name="Lindquist E.A."/>
            <person name="Lipzen A."/>
            <person name="Lundell T."/>
            <person name="Morin E."/>
            <person name="Murat C."/>
            <person name="Sun H."/>
            <person name="Tunlid A."/>
            <person name="Henrissat B."/>
            <person name="Grigoriev I.V."/>
            <person name="Hibbett D.S."/>
            <person name="Martin F."/>
            <person name="Nordberg H.P."/>
            <person name="Cantor M.N."/>
            <person name="Hua S.X."/>
        </authorList>
    </citation>
    <scope>NUCLEOTIDE SEQUENCE [LARGE SCALE GENOMIC DNA]</scope>
    <source>
        <strain evidence="1 2">Ve08.2h10</strain>
    </source>
</reference>
<protein>
    <submittedName>
        <fullName evidence="1">Uncharacterized protein</fullName>
    </submittedName>
</protein>
<evidence type="ECO:0000313" key="2">
    <source>
        <dbReference type="Proteomes" id="UP000054538"/>
    </source>
</evidence>
<reference evidence="2" key="2">
    <citation type="submission" date="2015-01" db="EMBL/GenBank/DDBJ databases">
        <title>Evolutionary Origins and Diversification of the Mycorrhizal Mutualists.</title>
        <authorList>
            <consortium name="DOE Joint Genome Institute"/>
            <consortium name="Mycorrhizal Genomics Consortium"/>
            <person name="Kohler A."/>
            <person name="Kuo A."/>
            <person name="Nagy L.G."/>
            <person name="Floudas D."/>
            <person name="Copeland A."/>
            <person name="Barry K.W."/>
            <person name="Cichocki N."/>
            <person name="Veneault-Fourrey C."/>
            <person name="LaButti K."/>
            <person name="Lindquist E.A."/>
            <person name="Lipzen A."/>
            <person name="Lundell T."/>
            <person name="Morin E."/>
            <person name="Murat C."/>
            <person name="Riley R."/>
            <person name="Ohm R."/>
            <person name="Sun H."/>
            <person name="Tunlid A."/>
            <person name="Henrissat B."/>
            <person name="Grigoriev I.V."/>
            <person name="Hibbett D.S."/>
            <person name="Martin F."/>
        </authorList>
    </citation>
    <scope>NUCLEOTIDE SEQUENCE [LARGE SCALE GENOMIC DNA]</scope>
    <source>
        <strain evidence="2">Ve08.2h10</strain>
    </source>
</reference>